<evidence type="ECO:0000313" key="2">
    <source>
        <dbReference type="EMBL" id="CAE0232972.1"/>
    </source>
</evidence>
<accession>A0A7S3CNK7</accession>
<keyword evidence="1" id="KW-1133">Transmembrane helix</keyword>
<proteinExistence type="predicted"/>
<name>A0A7S3CNK7_9SPIT</name>
<reference evidence="2" key="1">
    <citation type="submission" date="2021-01" db="EMBL/GenBank/DDBJ databases">
        <authorList>
            <person name="Corre E."/>
            <person name="Pelletier E."/>
            <person name="Niang G."/>
            <person name="Scheremetjew M."/>
            <person name="Finn R."/>
            <person name="Kale V."/>
            <person name="Holt S."/>
            <person name="Cochrane G."/>
            <person name="Meng A."/>
            <person name="Brown T."/>
            <person name="Cohen L."/>
        </authorList>
    </citation>
    <scope>NUCLEOTIDE SEQUENCE</scope>
    <source>
        <strain evidence="2">Ras09</strain>
    </source>
</reference>
<evidence type="ECO:0000256" key="1">
    <source>
        <dbReference type="SAM" id="Phobius"/>
    </source>
</evidence>
<gene>
    <name evidence="2" type="ORF">SRAS04492_LOCUS4770</name>
</gene>
<dbReference type="EMBL" id="HBIA01009133">
    <property type="protein sequence ID" value="CAE0232972.1"/>
    <property type="molecule type" value="Transcribed_RNA"/>
</dbReference>
<keyword evidence="1" id="KW-0472">Membrane</keyword>
<dbReference type="AlphaFoldDB" id="A0A7S3CNK7"/>
<feature type="transmembrane region" description="Helical" evidence="1">
    <location>
        <begin position="81"/>
        <end position="102"/>
    </location>
</feature>
<organism evidence="2">
    <name type="scientific">Strombidium rassoulzadegani</name>
    <dbReference type="NCBI Taxonomy" id="1082188"/>
    <lineage>
        <taxon>Eukaryota</taxon>
        <taxon>Sar</taxon>
        <taxon>Alveolata</taxon>
        <taxon>Ciliophora</taxon>
        <taxon>Intramacronucleata</taxon>
        <taxon>Spirotrichea</taxon>
        <taxon>Oligotrichia</taxon>
        <taxon>Strombidiidae</taxon>
        <taxon>Strombidium</taxon>
    </lineage>
</organism>
<sequence>MVNERHELYLLGPNDLLDHRALVIIVLQVYQVLVSCNEHSIGQLGLQVHAEGFNPVPHGVRGLHPRQILEELRVNSHVGGLLMQVVLFGGVVVIVGNSLIVAEA</sequence>
<keyword evidence="1" id="KW-0812">Transmembrane</keyword>
<protein>
    <submittedName>
        <fullName evidence="2">Uncharacterized protein</fullName>
    </submittedName>
</protein>